<evidence type="ECO:0000313" key="2">
    <source>
        <dbReference type="Proteomes" id="UP000320421"/>
    </source>
</evidence>
<protein>
    <submittedName>
        <fullName evidence="1">Uncharacterized protein</fullName>
    </submittedName>
</protein>
<dbReference type="RefSeq" id="WP_145188606.1">
    <property type="nucleotide sequence ID" value="NZ_CP036266.1"/>
</dbReference>
<gene>
    <name evidence="1" type="ORF">HG66A1_43640</name>
</gene>
<dbReference type="EMBL" id="CP036266">
    <property type="protein sequence ID" value="QDT22556.1"/>
    <property type="molecule type" value="Genomic_DNA"/>
</dbReference>
<dbReference type="AlphaFoldDB" id="A0A517PT49"/>
<proteinExistence type="predicted"/>
<name>A0A517PT49_9PLAN</name>
<organism evidence="1 2">
    <name type="scientific">Gimesia chilikensis</name>
    <dbReference type="NCBI Taxonomy" id="2605989"/>
    <lineage>
        <taxon>Bacteria</taxon>
        <taxon>Pseudomonadati</taxon>
        <taxon>Planctomycetota</taxon>
        <taxon>Planctomycetia</taxon>
        <taxon>Planctomycetales</taxon>
        <taxon>Planctomycetaceae</taxon>
        <taxon>Gimesia</taxon>
    </lineage>
</organism>
<accession>A0A517PT49</accession>
<evidence type="ECO:0000313" key="1">
    <source>
        <dbReference type="EMBL" id="QDT22556.1"/>
    </source>
</evidence>
<sequence length="144" mass="16112">MKITIGGKSIGHETVTYRELGFGQNMSDTTIPYQLRLSCAEFQCVIRNLFNEFVVENQQDDNETDESEAIPELVQNGYPTFDALLSSSRRDLCNVIKDYLFFELLHGLLGSSNTTECKFAINSLESLTCSDDGFVITGKAYSIN</sequence>
<reference evidence="1 2" key="1">
    <citation type="submission" date="2019-02" db="EMBL/GenBank/DDBJ databases">
        <title>Deep-cultivation of Planctomycetes and their phenomic and genomic characterization uncovers novel biology.</title>
        <authorList>
            <person name="Wiegand S."/>
            <person name="Jogler M."/>
            <person name="Boedeker C."/>
            <person name="Pinto D."/>
            <person name="Vollmers J."/>
            <person name="Rivas-Marin E."/>
            <person name="Kohn T."/>
            <person name="Peeters S.H."/>
            <person name="Heuer A."/>
            <person name="Rast P."/>
            <person name="Oberbeckmann S."/>
            <person name="Bunk B."/>
            <person name="Jeske O."/>
            <person name="Meyerdierks A."/>
            <person name="Storesund J.E."/>
            <person name="Kallscheuer N."/>
            <person name="Luecker S."/>
            <person name="Lage O.M."/>
            <person name="Pohl T."/>
            <person name="Merkel B.J."/>
            <person name="Hornburger P."/>
            <person name="Mueller R.-W."/>
            <person name="Bruemmer F."/>
            <person name="Labrenz M."/>
            <person name="Spormann A.M."/>
            <person name="Op den Camp H."/>
            <person name="Overmann J."/>
            <person name="Amann R."/>
            <person name="Jetten M.S.M."/>
            <person name="Mascher T."/>
            <person name="Medema M.H."/>
            <person name="Devos D.P."/>
            <person name="Kaster A.-K."/>
            <person name="Ovreas L."/>
            <person name="Rohde M."/>
            <person name="Galperin M.Y."/>
            <person name="Jogler C."/>
        </authorList>
    </citation>
    <scope>NUCLEOTIDE SEQUENCE [LARGE SCALE GENOMIC DNA]</scope>
    <source>
        <strain evidence="1 2">HG66A1</strain>
    </source>
</reference>
<dbReference type="Proteomes" id="UP000320421">
    <property type="component" value="Chromosome"/>
</dbReference>
<keyword evidence="2" id="KW-1185">Reference proteome</keyword>
<dbReference type="OrthoDB" id="7012009at2"/>